<keyword evidence="5 10" id="KW-0321">Glycogen metabolism</keyword>
<keyword evidence="8 10" id="KW-0320">Glycogen biosynthesis</keyword>
<dbReference type="InterPro" id="IPR044143">
    <property type="entry name" value="GlgB_N_E_set_prok"/>
</dbReference>
<keyword evidence="9 10" id="KW-0119">Carbohydrate metabolism</keyword>
<evidence type="ECO:0000256" key="11">
    <source>
        <dbReference type="PIRSR" id="PIRSR000463-1"/>
    </source>
</evidence>
<dbReference type="GO" id="GO:0005829">
    <property type="term" value="C:cytosol"/>
    <property type="evidence" value="ECO:0007669"/>
    <property type="project" value="TreeGrafter"/>
</dbReference>
<dbReference type="Gene3D" id="2.60.40.1180">
    <property type="entry name" value="Golgi alpha-mannosidase II"/>
    <property type="match status" value="1"/>
</dbReference>
<dbReference type="PANTHER" id="PTHR43651">
    <property type="entry name" value="1,4-ALPHA-GLUCAN-BRANCHING ENZYME"/>
    <property type="match status" value="1"/>
</dbReference>
<comment type="function">
    <text evidence="2 10">Catalyzes the formation of the alpha-1,6-glucosidic linkages in glycogen by scission of a 1,4-alpha-linked oligosaccharide from growing alpha-1,4-glucan chains and the subsequent attachment of the oligosaccharide to the alpha-1,6 position.</text>
</comment>
<dbReference type="Gene3D" id="2.60.40.10">
    <property type="entry name" value="Immunoglobulins"/>
    <property type="match status" value="2"/>
</dbReference>
<dbReference type="EMBL" id="CP038033">
    <property type="protein sequence ID" value="QBQ56137.1"/>
    <property type="molecule type" value="Genomic_DNA"/>
</dbReference>
<dbReference type="Pfam" id="PF22019">
    <property type="entry name" value="GlgB_N"/>
    <property type="match status" value="1"/>
</dbReference>
<dbReference type="SMART" id="SM00642">
    <property type="entry name" value="Aamy"/>
    <property type="match status" value="1"/>
</dbReference>
<reference evidence="14 15" key="1">
    <citation type="submission" date="2019-03" db="EMBL/GenBank/DDBJ databases">
        <title>The genome sequence of Nitrosococcus wardiae strain D1FHST reveals the archetypal metabolic capacity of ammonia-oxidizing Gammaproteobacteria.</title>
        <authorList>
            <person name="Wang L."/>
            <person name="Lim C.K."/>
            <person name="Hanson T.E."/>
            <person name="Dang H."/>
            <person name="Klotz M.G."/>
        </authorList>
    </citation>
    <scope>NUCLEOTIDE SEQUENCE [LARGE SCALE GENOMIC DNA]</scope>
    <source>
        <strain evidence="14 15">D1FHS</strain>
    </source>
</reference>
<dbReference type="Pfam" id="PF02806">
    <property type="entry name" value="Alpha-amylase_C"/>
    <property type="match status" value="1"/>
</dbReference>
<dbReference type="GO" id="GO:0043169">
    <property type="term" value="F:cation binding"/>
    <property type="evidence" value="ECO:0007669"/>
    <property type="project" value="InterPro"/>
</dbReference>
<dbReference type="PIRSF" id="PIRSF000463">
    <property type="entry name" value="GlgB"/>
    <property type="match status" value="1"/>
</dbReference>
<organism evidence="14 15">
    <name type="scientific">Nitrosococcus wardiae</name>
    <dbReference type="NCBI Taxonomy" id="1814290"/>
    <lineage>
        <taxon>Bacteria</taxon>
        <taxon>Pseudomonadati</taxon>
        <taxon>Pseudomonadota</taxon>
        <taxon>Gammaproteobacteria</taxon>
        <taxon>Chromatiales</taxon>
        <taxon>Chromatiaceae</taxon>
        <taxon>Nitrosococcus</taxon>
    </lineage>
</organism>
<evidence type="ECO:0000256" key="1">
    <source>
        <dbReference type="ARBA" id="ARBA00000826"/>
    </source>
</evidence>
<dbReference type="InterPro" id="IPR013783">
    <property type="entry name" value="Ig-like_fold"/>
</dbReference>
<evidence type="ECO:0000313" key="15">
    <source>
        <dbReference type="Proteomes" id="UP000294325"/>
    </source>
</evidence>
<evidence type="ECO:0000256" key="2">
    <source>
        <dbReference type="ARBA" id="ARBA00002953"/>
    </source>
</evidence>
<dbReference type="InterPro" id="IPR054169">
    <property type="entry name" value="GlgB_N"/>
</dbReference>
<sequence length="752" mass="87521">MTDSQYSAQPMAPELSEALEKIVKARHPDPFKVLGCHPHGKGIVVRAYLPHATQAWVGTDGTREMARSSTTHLFEWHGEVKDLSLPYQILWKDERGETYCQYDPYCFLPQLSDYDLHLFREGKHWHAYRILGSHPVTVNGISGILFATWAPEAERVSVVGDFNRWDGRCHPMRLRGLTGVWELFIPGLKPGTLYKYELRNRNYGSIHLKSDPYAQHFELRPDTAAIVEAKSNYLWRDKKWMLQRKKFNWLHQPISVYEVHLGSWQQDENGKFLNYRQLVWRLVDYVLKMGFTHIELLPVTEHPLDASWGYQTTGYFAPTSRFGTPDEFRYFVDYCHLHGIGVFMDWVPGHFPKDAHALARFDGSALYEHEDPRRGEHRDWGTLIFNYGRHEVKNFLLSSAFYWLEEFHIDGLRVDAVASMLYLDYSREEGDWIPNQYGGRENLEAIEFLRELNTVLHEQHPGALVIAEESTSWPMVSRPVYLGGLGFSIKWNMGWMNDTLLYMSKDPIHRHYHHDALTFGLLYAFNENFMLPLSHDEVVHGKKSLLYKMPGDEWQRFANLRLLYTMMFTYPGKKLLFMGGEFGQGEEWNESRTLDWYLLEYPFHQGVQMTIRDLNRLYCSLPALHYQDFEREGFEWIDCHDSAQSVLSYLRLKEDDFVVVVLNFTPVPRANYRLGVPKAGVYVEYFNSDSSYYGGSNMGNSQDIQADEISWMGRPYSINITVPPLAGIVLQPKPPTKEELPTPSFNPKKSSP</sequence>
<evidence type="ECO:0000256" key="6">
    <source>
        <dbReference type="ARBA" id="ARBA00022676"/>
    </source>
</evidence>
<feature type="domain" description="Glycosyl hydrolase family 13 catalytic" evidence="13">
    <location>
        <begin position="258"/>
        <end position="604"/>
    </location>
</feature>
<dbReference type="InterPro" id="IPR014756">
    <property type="entry name" value="Ig_E-set"/>
</dbReference>
<name>A0A4P7C338_9GAMM</name>
<keyword evidence="7 10" id="KW-0808">Transferase</keyword>
<dbReference type="InterPro" id="IPR006048">
    <property type="entry name" value="A-amylase/branching_C"/>
</dbReference>
<evidence type="ECO:0000256" key="4">
    <source>
        <dbReference type="ARBA" id="ARBA00009000"/>
    </source>
</evidence>
<dbReference type="KEGG" id="nwr:E3U44_17715"/>
<evidence type="ECO:0000256" key="12">
    <source>
        <dbReference type="SAM" id="MobiDB-lite"/>
    </source>
</evidence>
<gene>
    <name evidence="10 14" type="primary">glgB</name>
    <name evidence="14" type="ORF">E3U44_17715</name>
</gene>
<evidence type="ECO:0000256" key="7">
    <source>
        <dbReference type="ARBA" id="ARBA00022679"/>
    </source>
</evidence>
<dbReference type="PANTHER" id="PTHR43651:SF3">
    <property type="entry name" value="1,4-ALPHA-GLUCAN-BRANCHING ENZYME"/>
    <property type="match status" value="1"/>
</dbReference>
<dbReference type="EC" id="2.4.1.18" evidence="10"/>
<dbReference type="Pfam" id="PF00128">
    <property type="entry name" value="Alpha-amylase"/>
    <property type="match status" value="2"/>
</dbReference>
<dbReference type="FunFam" id="2.60.40.10:FF:000169">
    <property type="entry name" value="1,4-alpha-glucan branching enzyme GlgB"/>
    <property type="match status" value="1"/>
</dbReference>
<dbReference type="OrthoDB" id="9800174at2"/>
<dbReference type="Pfam" id="PF02922">
    <property type="entry name" value="CBM_48"/>
    <property type="match status" value="1"/>
</dbReference>
<dbReference type="CDD" id="cd02855">
    <property type="entry name" value="E_set_GBE_prok_N"/>
    <property type="match status" value="1"/>
</dbReference>
<evidence type="ECO:0000256" key="8">
    <source>
        <dbReference type="ARBA" id="ARBA00023056"/>
    </source>
</evidence>
<dbReference type="NCBIfam" id="NF008967">
    <property type="entry name" value="PRK12313.1"/>
    <property type="match status" value="1"/>
</dbReference>
<dbReference type="InterPro" id="IPR006047">
    <property type="entry name" value="GH13_cat_dom"/>
</dbReference>
<dbReference type="NCBIfam" id="TIGR01515">
    <property type="entry name" value="branching_enzym"/>
    <property type="match status" value="1"/>
</dbReference>
<feature type="region of interest" description="Disordered" evidence="12">
    <location>
        <begin position="731"/>
        <end position="752"/>
    </location>
</feature>
<dbReference type="SUPFAM" id="SSF81296">
    <property type="entry name" value="E set domains"/>
    <property type="match status" value="2"/>
</dbReference>
<keyword evidence="15" id="KW-1185">Reference proteome</keyword>
<dbReference type="FunFam" id="3.20.20.80:FF:000003">
    <property type="entry name" value="1,4-alpha-glucan branching enzyme GlgB"/>
    <property type="match status" value="1"/>
</dbReference>
<feature type="active site" description="Nucleophile" evidence="10 11">
    <location>
        <position position="415"/>
    </location>
</feature>
<dbReference type="RefSeq" id="WP_134359389.1">
    <property type="nucleotide sequence ID" value="NZ_CP038033.1"/>
</dbReference>
<dbReference type="InterPro" id="IPR004193">
    <property type="entry name" value="Glyco_hydro_13_N"/>
</dbReference>
<keyword evidence="6 10" id="KW-0328">Glycosyltransferase</keyword>
<dbReference type="UniPathway" id="UPA00164"/>
<dbReference type="GO" id="GO:0004553">
    <property type="term" value="F:hydrolase activity, hydrolyzing O-glycosyl compounds"/>
    <property type="evidence" value="ECO:0007669"/>
    <property type="project" value="InterPro"/>
</dbReference>
<evidence type="ECO:0000313" key="14">
    <source>
        <dbReference type="EMBL" id="QBQ56137.1"/>
    </source>
</evidence>
<dbReference type="NCBIfam" id="NF003811">
    <property type="entry name" value="PRK05402.1"/>
    <property type="match status" value="1"/>
</dbReference>
<dbReference type="InterPro" id="IPR006407">
    <property type="entry name" value="GlgB"/>
</dbReference>
<dbReference type="Proteomes" id="UP000294325">
    <property type="component" value="Chromosome"/>
</dbReference>
<protein>
    <recommendedName>
        <fullName evidence="10">1,4-alpha-glucan branching enzyme GlgB</fullName>
        <ecNumber evidence="10">2.4.1.18</ecNumber>
    </recommendedName>
    <alternativeName>
        <fullName evidence="10">1,4-alpha-D-glucan:1,4-alpha-D-glucan 6-glucosyl-transferase</fullName>
    </alternativeName>
    <alternativeName>
        <fullName evidence="10">Alpha-(1-&gt;4)-glucan branching enzyme</fullName>
    </alternativeName>
    <alternativeName>
        <fullName evidence="10">Glycogen branching enzyme</fullName>
        <shortName evidence="10">BE</shortName>
    </alternativeName>
</protein>
<dbReference type="InterPro" id="IPR017853">
    <property type="entry name" value="GH"/>
</dbReference>
<dbReference type="GO" id="GO:0003844">
    <property type="term" value="F:1,4-alpha-glucan branching enzyme activity"/>
    <property type="evidence" value="ECO:0007669"/>
    <property type="project" value="UniProtKB-UniRule"/>
</dbReference>
<comment type="similarity">
    <text evidence="4 10">Belongs to the glycosyl hydrolase 13 family. GlgB subfamily.</text>
</comment>
<evidence type="ECO:0000256" key="10">
    <source>
        <dbReference type="HAMAP-Rule" id="MF_00685"/>
    </source>
</evidence>
<evidence type="ECO:0000256" key="5">
    <source>
        <dbReference type="ARBA" id="ARBA00022600"/>
    </source>
</evidence>
<dbReference type="FunFam" id="2.60.40.1180:FF:000002">
    <property type="entry name" value="1,4-alpha-glucan branching enzyme GlgB"/>
    <property type="match status" value="1"/>
</dbReference>
<feature type="active site" description="Proton donor" evidence="10 11">
    <location>
        <position position="468"/>
    </location>
</feature>
<dbReference type="InterPro" id="IPR013780">
    <property type="entry name" value="Glyco_hydro_b"/>
</dbReference>
<evidence type="ECO:0000256" key="3">
    <source>
        <dbReference type="ARBA" id="ARBA00004964"/>
    </source>
</evidence>
<accession>A0A4P7C338</accession>
<dbReference type="GO" id="GO:0005978">
    <property type="term" value="P:glycogen biosynthetic process"/>
    <property type="evidence" value="ECO:0007669"/>
    <property type="project" value="UniProtKB-UniRule"/>
</dbReference>
<proteinExistence type="inferred from homology"/>
<comment type="pathway">
    <text evidence="3 10">Glycan biosynthesis; glycogen biosynthesis.</text>
</comment>
<dbReference type="AlphaFoldDB" id="A0A4P7C338"/>
<comment type="catalytic activity">
    <reaction evidence="1 10">
        <text>Transfers a segment of a (1-&gt;4)-alpha-D-glucan chain to a primary hydroxy group in a similar glucan chain.</text>
        <dbReference type="EC" id="2.4.1.18"/>
    </reaction>
</comment>
<dbReference type="CDD" id="cd11322">
    <property type="entry name" value="AmyAc_Glg_BE"/>
    <property type="match status" value="1"/>
</dbReference>
<comment type="subunit">
    <text evidence="10">Monomer.</text>
</comment>
<evidence type="ECO:0000256" key="9">
    <source>
        <dbReference type="ARBA" id="ARBA00023277"/>
    </source>
</evidence>
<dbReference type="SUPFAM" id="SSF51445">
    <property type="entry name" value="(Trans)glycosidases"/>
    <property type="match status" value="1"/>
</dbReference>
<dbReference type="InterPro" id="IPR037439">
    <property type="entry name" value="Branching_enzy"/>
</dbReference>
<dbReference type="HAMAP" id="MF_00685">
    <property type="entry name" value="GlgB"/>
    <property type="match status" value="1"/>
</dbReference>
<dbReference type="Gene3D" id="3.20.20.80">
    <property type="entry name" value="Glycosidases"/>
    <property type="match status" value="1"/>
</dbReference>
<dbReference type="SUPFAM" id="SSF51011">
    <property type="entry name" value="Glycosyl hydrolase domain"/>
    <property type="match status" value="1"/>
</dbReference>
<evidence type="ECO:0000259" key="13">
    <source>
        <dbReference type="SMART" id="SM00642"/>
    </source>
</evidence>